<evidence type="ECO:0000256" key="1">
    <source>
        <dbReference type="ARBA" id="ARBA00022723"/>
    </source>
</evidence>
<proteinExistence type="inferred from homology"/>
<dbReference type="InterPro" id="IPR006035">
    <property type="entry name" value="Ureohydrolase"/>
</dbReference>
<gene>
    <name evidence="5" type="ORF">GSB_152580</name>
</gene>
<evidence type="ECO:0000256" key="2">
    <source>
        <dbReference type="ARBA" id="ARBA00022801"/>
    </source>
</evidence>
<sequence length="290" mass="31444">MSEALRLVFPQWQGADFSVLTSYVPELPHEEAARGYHLGSQLLSWLAPRTDAPTETVPVSLDLDDTATENGIFAYQAVRRQLQAALDIIRRRMPRRIATLGGECSVSVAPFSHLLTQYPGDVALLWLDAHPDLTLPHEDYAGFHAMALAALLGKGDLGLVELLPAKLDPGCALLVGMHGQASQEDAARPGRFGVRVVSAADANSSTVRVLEWVRSTGKRKILVHLDLDCLEPTDLRTAVTADPGGLRLETVSRLIREVATEFELVGLTVAEPVPREACKLRTLLAGLPLP</sequence>
<dbReference type="OrthoDB" id="9992747at2759"/>
<dbReference type="Gene3D" id="3.40.800.10">
    <property type="entry name" value="Ureohydrolase domain"/>
    <property type="match status" value="1"/>
</dbReference>
<dbReference type="InterPro" id="IPR023696">
    <property type="entry name" value="Ureohydrolase_dom_sf"/>
</dbReference>
<comment type="caution">
    <text evidence="5">The sequence shown here is derived from an EMBL/GenBank/DDBJ whole genome shotgun (WGS) entry which is preliminary data.</text>
</comment>
<dbReference type="GO" id="GO:0004053">
    <property type="term" value="F:arginase activity"/>
    <property type="evidence" value="ECO:0007669"/>
    <property type="project" value="TreeGrafter"/>
</dbReference>
<keyword evidence="2" id="KW-0378">Hydrolase</keyword>
<dbReference type="GO" id="GO:0005634">
    <property type="term" value="C:nucleus"/>
    <property type="evidence" value="ECO:0007669"/>
    <property type="project" value="TreeGrafter"/>
</dbReference>
<keyword evidence="3" id="KW-0464">Manganese</keyword>
<dbReference type="GO" id="GO:0030145">
    <property type="term" value="F:manganese ion binding"/>
    <property type="evidence" value="ECO:0007669"/>
    <property type="project" value="TreeGrafter"/>
</dbReference>
<dbReference type="Pfam" id="PF00491">
    <property type="entry name" value="Arginase"/>
    <property type="match status" value="1"/>
</dbReference>
<evidence type="ECO:0000313" key="6">
    <source>
        <dbReference type="Proteomes" id="UP000018040"/>
    </source>
</evidence>
<accession>V6TRJ7</accession>
<dbReference type="PANTHER" id="PTHR43782">
    <property type="entry name" value="ARGINASE"/>
    <property type="match status" value="1"/>
</dbReference>
<evidence type="ECO:0000313" key="5">
    <source>
        <dbReference type="EMBL" id="ESU41346.1"/>
    </source>
</evidence>
<name>V6TRJ7_GIAIN</name>
<evidence type="ECO:0000256" key="3">
    <source>
        <dbReference type="ARBA" id="ARBA00023211"/>
    </source>
</evidence>
<evidence type="ECO:0000256" key="4">
    <source>
        <dbReference type="PROSITE-ProRule" id="PRU00742"/>
    </source>
</evidence>
<reference evidence="5 6" key="2">
    <citation type="journal article" date="2013" name="Genome Biol. Evol.">
        <title>Genome sequencing of Giardia lamblia genotypes A2 and B isolates (DH and GS) and comparative analysis with the genomes of genotypes A1 and E (WB and Pig).</title>
        <authorList>
            <person name="Adam R.D."/>
            <person name="Dahlstrom E.W."/>
            <person name="Martens C.A."/>
            <person name="Bruno D.P."/>
            <person name="Barbian K.D."/>
            <person name="Ricklefs S.M."/>
            <person name="Hernandez M.M."/>
            <person name="Narla N.P."/>
            <person name="Patel R.B."/>
            <person name="Porcella S.F."/>
            <person name="Nash T.E."/>
        </authorList>
    </citation>
    <scope>NUCLEOTIDE SEQUENCE [LARGE SCALE GENOMIC DNA]</scope>
    <source>
        <strain evidence="5 6">GS</strain>
    </source>
</reference>
<comment type="similarity">
    <text evidence="4">Belongs to the arginase family.</text>
</comment>
<protein>
    <submittedName>
        <fullName evidence="5">Arginase</fullName>
    </submittedName>
</protein>
<organism evidence="5 6">
    <name type="scientific">Giardia intestinalis</name>
    <name type="common">Giardia lamblia</name>
    <dbReference type="NCBI Taxonomy" id="5741"/>
    <lineage>
        <taxon>Eukaryota</taxon>
        <taxon>Metamonada</taxon>
        <taxon>Diplomonadida</taxon>
        <taxon>Hexamitidae</taxon>
        <taxon>Giardiinae</taxon>
        <taxon>Giardia</taxon>
    </lineage>
</organism>
<dbReference type="PROSITE" id="PS51409">
    <property type="entry name" value="ARGINASE_2"/>
    <property type="match status" value="1"/>
</dbReference>
<dbReference type="SMR" id="V6TRJ7"/>
<dbReference type="GO" id="GO:0005829">
    <property type="term" value="C:cytosol"/>
    <property type="evidence" value="ECO:0007669"/>
    <property type="project" value="TreeGrafter"/>
</dbReference>
<dbReference type="PANTHER" id="PTHR43782:SF3">
    <property type="entry name" value="ARGINASE"/>
    <property type="match status" value="1"/>
</dbReference>
<reference evidence="6" key="1">
    <citation type="submission" date="2012-02" db="EMBL/GenBank/DDBJ databases">
        <title>Genome sequencing of Giardia lamblia Genotypes A2 and B isolates (DH and GS) and comparative analysis with the genomes of Genotypes A1 and E (WB and Pig).</title>
        <authorList>
            <person name="Adam R."/>
            <person name="Dahlstrom E."/>
            <person name="Martens C."/>
            <person name="Bruno D."/>
            <person name="Barbian K."/>
            <person name="Porcella S.F."/>
            <person name="Nash T."/>
        </authorList>
    </citation>
    <scope>NUCLEOTIDE SEQUENCE</scope>
    <source>
        <strain evidence="6">GS</strain>
    </source>
</reference>
<dbReference type="EMBL" id="AHHH01000132">
    <property type="protein sequence ID" value="ESU41346.1"/>
    <property type="molecule type" value="Genomic_DNA"/>
</dbReference>
<dbReference type="SUPFAM" id="SSF52768">
    <property type="entry name" value="Arginase/deacetylase"/>
    <property type="match status" value="1"/>
</dbReference>
<dbReference type="CDD" id="cd09999">
    <property type="entry name" value="Arginase-like_1"/>
    <property type="match status" value="1"/>
</dbReference>
<dbReference type="Proteomes" id="UP000018040">
    <property type="component" value="Unassembled WGS sequence"/>
</dbReference>
<keyword evidence="1" id="KW-0479">Metal-binding</keyword>
<dbReference type="AlphaFoldDB" id="V6TRJ7"/>